<proteinExistence type="predicted"/>
<protein>
    <submittedName>
        <fullName evidence="1">Uncharacterized protein</fullName>
    </submittedName>
</protein>
<evidence type="ECO:0000313" key="1">
    <source>
        <dbReference type="EMBL" id="KAK2550160.1"/>
    </source>
</evidence>
<keyword evidence="2" id="KW-1185">Reference proteome</keyword>
<gene>
    <name evidence="1" type="ORF">P5673_029195</name>
</gene>
<name>A0AAD9UUJ5_ACRCE</name>
<reference evidence="1" key="1">
    <citation type="journal article" date="2023" name="G3 (Bethesda)">
        <title>Whole genome assembly and annotation of the endangered Caribbean coral Acropora cervicornis.</title>
        <authorList>
            <person name="Selwyn J.D."/>
            <person name="Vollmer S.V."/>
        </authorList>
    </citation>
    <scope>NUCLEOTIDE SEQUENCE</scope>
    <source>
        <strain evidence="1">K2</strain>
    </source>
</reference>
<comment type="caution">
    <text evidence="1">The sequence shown here is derived from an EMBL/GenBank/DDBJ whole genome shotgun (WGS) entry which is preliminary data.</text>
</comment>
<reference evidence="1" key="2">
    <citation type="journal article" date="2023" name="Science">
        <title>Genomic signatures of disease resistance in endangered staghorn corals.</title>
        <authorList>
            <person name="Vollmer S.V."/>
            <person name="Selwyn J.D."/>
            <person name="Despard B.A."/>
            <person name="Roesel C.L."/>
        </authorList>
    </citation>
    <scope>NUCLEOTIDE SEQUENCE</scope>
    <source>
        <strain evidence="1">K2</strain>
    </source>
</reference>
<accession>A0AAD9UUJ5</accession>
<dbReference type="EMBL" id="JARQWQ010000114">
    <property type="protein sequence ID" value="KAK2550160.1"/>
    <property type="molecule type" value="Genomic_DNA"/>
</dbReference>
<dbReference type="AlphaFoldDB" id="A0AAD9UUJ5"/>
<dbReference type="Proteomes" id="UP001249851">
    <property type="component" value="Unassembled WGS sequence"/>
</dbReference>
<sequence length="512" mass="57615">MGSFHDRVSNEKLIKALEGLVHVTNMEEDSRRKVASLDKKAKPIPFEKMKKYVEVIINSSGRIRESEQDLEVVVSFLRIFYCCAEFLGEPEAWAMNVFCTVLLANIKKKQQSASDCFSEIVHTASIDSNRCSQDQKYNGLSLRVSREIAQLKTMSPDEELDDPNLWNDYIQFIGELSSRVEFPLTFKYHKGSLTRDPEVADFVTAVSMYCKAYSCFMLLLVAAKCKFEEIGVVHKSTKVDRTLNGLKEHATEILSFLSEPKYLTFLGRLPCEGGKLLKILALTRRLADKDVVEAVRSSLGLEPMPDLTTVENAAEKVSRQSVMLDVDRCLAPPGSLWNRVSLAVGGPFCWVQFVNNTAFSMKVVSKKPQESYPDLRVVDVPAHSSDSQGMPRFGEISVFGYFILYLKGDLSSNIEPSATDGIIIEFALSRKGLLDLMRWQVGKINIRNKSADEFTAGQDTHDTMQYGDIPPLYISKGDVHFMVKAEIVQPWFSPFVTWRFAVQSFDPLAIDG</sequence>
<organism evidence="1 2">
    <name type="scientific">Acropora cervicornis</name>
    <name type="common">Staghorn coral</name>
    <dbReference type="NCBI Taxonomy" id="6130"/>
    <lineage>
        <taxon>Eukaryota</taxon>
        <taxon>Metazoa</taxon>
        <taxon>Cnidaria</taxon>
        <taxon>Anthozoa</taxon>
        <taxon>Hexacorallia</taxon>
        <taxon>Scleractinia</taxon>
        <taxon>Astrocoeniina</taxon>
        <taxon>Acroporidae</taxon>
        <taxon>Acropora</taxon>
    </lineage>
</organism>
<evidence type="ECO:0000313" key="2">
    <source>
        <dbReference type="Proteomes" id="UP001249851"/>
    </source>
</evidence>